<evidence type="ECO:0000256" key="6">
    <source>
        <dbReference type="SAM" id="Coils"/>
    </source>
</evidence>
<feature type="domain" description="MPN" evidence="7">
    <location>
        <begin position="51"/>
        <end position="175"/>
    </location>
</feature>
<dbReference type="Proteomes" id="UP001597051">
    <property type="component" value="Unassembled WGS sequence"/>
</dbReference>
<keyword evidence="1" id="KW-0645">Protease</keyword>
<evidence type="ECO:0000256" key="4">
    <source>
        <dbReference type="ARBA" id="ARBA00022833"/>
    </source>
</evidence>
<protein>
    <submittedName>
        <fullName evidence="8">RadC family protein</fullName>
    </submittedName>
</protein>
<dbReference type="Gene3D" id="3.40.140.10">
    <property type="entry name" value="Cytidine Deaminase, domain 2"/>
    <property type="match status" value="1"/>
</dbReference>
<evidence type="ECO:0000256" key="3">
    <source>
        <dbReference type="ARBA" id="ARBA00022801"/>
    </source>
</evidence>
<dbReference type="CDD" id="cd08071">
    <property type="entry name" value="MPN_DUF2466"/>
    <property type="match status" value="1"/>
</dbReference>
<evidence type="ECO:0000259" key="7">
    <source>
        <dbReference type="PROSITE" id="PS50249"/>
    </source>
</evidence>
<evidence type="ECO:0000256" key="5">
    <source>
        <dbReference type="ARBA" id="ARBA00023049"/>
    </source>
</evidence>
<evidence type="ECO:0000256" key="1">
    <source>
        <dbReference type="ARBA" id="ARBA00022670"/>
    </source>
</evidence>
<dbReference type="PANTHER" id="PTHR30471:SF3">
    <property type="entry name" value="UPF0758 PROTEIN YEES-RELATED"/>
    <property type="match status" value="1"/>
</dbReference>
<dbReference type="PROSITE" id="PS01302">
    <property type="entry name" value="UPF0758"/>
    <property type="match status" value="1"/>
</dbReference>
<dbReference type="InterPro" id="IPR025657">
    <property type="entry name" value="RadC_JAB"/>
</dbReference>
<dbReference type="InterPro" id="IPR037518">
    <property type="entry name" value="MPN"/>
</dbReference>
<accession>A0ABW3J1P3</accession>
<dbReference type="InterPro" id="IPR020891">
    <property type="entry name" value="UPF0758_CS"/>
</dbReference>
<dbReference type="EMBL" id="JBHTIZ010000013">
    <property type="protein sequence ID" value="MFD0984014.1"/>
    <property type="molecule type" value="Genomic_DNA"/>
</dbReference>
<dbReference type="PANTHER" id="PTHR30471">
    <property type="entry name" value="DNA REPAIR PROTEIN RADC"/>
    <property type="match status" value="1"/>
</dbReference>
<dbReference type="RefSeq" id="WP_379756429.1">
    <property type="nucleotide sequence ID" value="NZ_JBHSYB010000025.1"/>
</dbReference>
<proteinExistence type="predicted"/>
<keyword evidence="2" id="KW-0479">Metal-binding</keyword>
<keyword evidence="9" id="KW-1185">Reference proteome</keyword>
<reference evidence="9" key="1">
    <citation type="journal article" date="2019" name="Int. J. Syst. Evol. Microbiol.">
        <title>The Global Catalogue of Microorganisms (GCM) 10K type strain sequencing project: providing services to taxonomists for standard genome sequencing and annotation.</title>
        <authorList>
            <consortium name="The Broad Institute Genomics Platform"/>
            <consortium name="The Broad Institute Genome Sequencing Center for Infectious Disease"/>
            <person name="Wu L."/>
            <person name="Ma J."/>
        </authorList>
    </citation>
    <scope>NUCLEOTIDE SEQUENCE [LARGE SCALE GENOMIC DNA]</scope>
    <source>
        <strain evidence="9">CECT 7649</strain>
    </source>
</reference>
<gene>
    <name evidence="8" type="ORF">ACFQ0S_05930</name>
</gene>
<keyword evidence="4" id="KW-0862">Zinc</keyword>
<keyword evidence="3" id="KW-0378">Hydrolase</keyword>
<evidence type="ECO:0000313" key="8">
    <source>
        <dbReference type="EMBL" id="MFD0984014.1"/>
    </source>
</evidence>
<organism evidence="8 9">
    <name type="scientific">Flavobacterium myungsuense</name>
    <dbReference type="NCBI Taxonomy" id="651823"/>
    <lineage>
        <taxon>Bacteria</taxon>
        <taxon>Pseudomonadati</taxon>
        <taxon>Bacteroidota</taxon>
        <taxon>Flavobacteriia</taxon>
        <taxon>Flavobacteriales</taxon>
        <taxon>Flavobacteriaceae</taxon>
        <taxon>Flavobacterium</taxon>
    </lineage>
</organism>
<dbReference type="InterPro" id="IPR001405">
    <property type="entry name" value="UPF0758"/>
</dbReference>
<feature type="coiled-coil region" evidence="6">
    <location>
        <begin position="12"/>
        <end position="39"/>
    </location>
</feature>
<keyword evidence="6" id="KW-0175">Coiled coil</keyword>
<name>A0ABW3J1P3_9FLAO</name>
<keyword evidence="5" id="KW-0482">Metalloprotease</keyword>
<evidence type="ECO:0000313" key="9">
    <source>
        <dbReference type="Proteomes" id="UP001597051"/>
    </source>
</evidence>
<sequence>MKYNQAHIQPQMVFDKSTYQDLESQIDELDAEFKVREIEVTFNKEAYFFGQVSSTGDVTNFIRERILKGIEVQEHFIALYLNQANKIIGYYHHSTGTINATMVDTEIVAAVALKTLAKAVIISHNHPSGNLQPSEADRVMTRRIKEALKLFDIALLDHVIVTREGYFSFAERGERSLSGMAGADSKLEQKLREEILRQLKKVTNANAPNLFEMMQSPKGYEQVEQMVINKVLHDQMVPAAVIPLLETELEMV</sequence>
<evidence type="ECO:0000256" key="2">
    <source>
        <dbReference type="ARBA" id="ARBA00022723"/>
    </source>
</evidence>
<comment type="caution">
    <text evidence="8">The sequence shown here is derived from an EMBL/GenBank/DDBJ whole genome shotgun (WGS) entry which is preliminary data.</text>
</comment>
<dbReference type="PROSITE" id="PS50249">
    <property type="entry name" value="MPN"/>
    <property type="match status" value="1"/>
</dbReference>
<dbReference type="Pfam" id="PF04002">
    <property type="entry name" value="RadC"/>
    <property type="match status" value="1"/>
</dbReference>